<evidence type="ECO:0000256" key="3">
    <source>
        <dbReference type="ARBA" id="ARBA00004496"/>
    </source>
</evidence>
<evidence type="ECO:0000256" key="8">
    <source>
        <dbReference type="ARBA" id="ARBA00022737"/>
    </source>
</evidence>
<gene>
    <name evidence="17" type="ORF">HAX54_050695</name>
</gene>
<evidence type="ECO:0000259" key="15">
    <source>
        <dbReference type="Pfam" id="PF23559"/>
    </source>
</evidence>
<evidence type="ECO:0000256" key="12">
    <source>
        <dbReference type="ARBA" id="ARBA00023054"/>
    </source>
</evidence>
<comment type="similarity">
    <text evidence="4">Belongs to the disease resistance NB-LRR family.</text>
</comment>
<comment type="function">
    <text evidence="1">Confers resistance to late blight (Phytophthora infestans) races carrying the avirulence gene Avr1. Resistance proteins guard the plant against pathogens that contain an appropriate avirulence protein via an indirect interaction with this avirulence protein. That triggers a defense system including the hypersensitive response, which restricts the pathogen growth.</text>
</comment>
<dbReference type="Gene3D" id="1.20.5.4130">
    <property type="match status" value="1"/>
</dbReference>
<evidence type="ECO:0000256" key="9">
    <source>
        <dbReference type="ARBA" id="ARBA00022741"/>
    </source>
</evidence>
<evidence type="ECO:0000256" key="1">
    <source>
        <dbReference type="ARBA" id="ARBA00002074"/>
    </source>
</evidence>
<dbReference type="Gene3D" id="3.40.50.300">
    <property type="entry name" value="P-loop containing nucleotide triphosphate hydrolases"/>
    <property type="match status" value="1"/>
</dbReference>
<evidence type="ECO:0000256" key="2">
    <source>
        <dbReference type="ARBA" id="ARBA00004170"/>
    </source>
</evidence>
<evidence type="ECO:0008006" key="19">
    <source>
        <dbReference type="Google" id="ProtNLM"/>
    </source>
</evidence>
<dbReference type="InterPro" id="IPR058922">
    <property type="entry name" value="WHD_DRP"/>
</dbReference>
<evidence type="ECO:0000259" key="14">
    <source>
        <dbReference type="Pfam" id="PF00931"/>
    </source>
</evidence>
<evidence type="ECO:0000313" key="17">
    <source>
        <dbReference type="EMBL" id="MCD7463476.1"/>
    </source>
</evidence>
<evidence type="ECO:0000256" key="11">
    <source>
        <dbReference type="ARBA" id="ARBA00022840"/>
    </source>
</evidence>
<evidence type="ECO:0000256" key="5">
    <source>
        <dbReference type="ARBA" id="ARBA00022490"/>
    </source>
</evidence>
<evidence type="ECO:0000256" key="10">
    <source>
        <dbReference type="ARBA" id="ARBA00022821"/>
    </source>
</evidence>
<keyword evidence="6" id="KW-0433">Leucine-rich repeat</keyword>
<dbReference type="InterPro" id="IPR055414">
    <property type="entry name" value="LRR_R13L4/SHOC2-like"/>
</dbReference>
<evidence type="ECO:0000259" key="16">
    <source>
        <dbReference type="Pfam" id="PF23598"/>
    </source>
</evidence>
<dbReference type="InterPro" id="IPR032675">
    <property type="entry name" value="LRR_dom_sf"/>
</dbReference>
<organism evidence="17 18">
    <name type="scientific">Datura stramonium</name>
    <name type="common">Jimsonweed</name>
    <name type="synonym">Common thornapple</name>
    <dbReference type="NCBI Taxonomy" id="4076"/>
    <lineage>
        <taxon>Eukaryota</taxon>
        <taxon>Viridiplantae</taxon>
        <taxon>Streptophyta</taxon>
        <taxon>Embryophyta</taxon>
        <taxon>Tracheophyta</taxon>
        <taxon>Spermatophyta</taxon>
        <taxon>Magnoliopsida</taxon>
        <taxon>eudicotyledons</taxon>
        <taxon>Gunneridae</taxon>
        <taxon>Pentapetalae</taxon>
        <taxon>asterids</taxon>
        <taxon>lamiids</taxon>
        <taxon>Solanales</taxon>
        <taxon>Solanaceae</taxon>
        <taxon>Solanoideae</taxon>
        <taxon>Datureae</taxon>
        <taxon>Datura</taxon>
    </lineage>
</organism>
<keyword evidence="9" id="KW-0547">Nucleotide-binding</keyword>
<evidence type="ECO:0000256" key="4">
    <source>
        <dbReference type="ARBA" id="ARBA00008894"/>
    </source>
</evidence>
<keyword evidence="18" id="KW-1185">Reference proteome</keyword>
<dbReference type="InterPro" id="IPR044974">
    <property type="entry name" value="Disease_R_plants"/>
</dbReference>
<dbReference type="Gene3D" id="1.10.8.430">
    <property type="entry name" value="Helical domain of apoptotic protease-activating factors"/>
    <property type="match status" value="1"/>
</dbReference>
<dbReference type="Gene3D" id="3.80.10.10">
    <property type="entry name" value="Ribonuclease Inhibitor"/>
    <property type="match status" value="2"/>
</dbReference>
<comment type="caution">
    <text evidence="17">The sequence shown here is derived from an EMBL/GenBank/DDBJ whole genome shotgun (WGS) entry which is preliminary data.</text>
</comment>
<dbReference type="InterPro" id="IPR027417">
    <property type="entry name" value="P-loop_NTPase"/>
</dbReference>
<dbReference type="Pfam" id="PF23559">
    <property type="entry name" value="WHD_DRP"/>
    <property type="match status" value="1"/>
</dbReference>
<dbReference type="PANTHER" id="PTHR23155">
    <property type="entry name" value="DISEASE RESISTANCE PROTEIN RP"/>
    <property type="match status" value="1"/>
</dbReference>
<feature type="domain" description="Disease resistance R13L4/SHOC-2-like LRR" evidence="16">
    <location>
        <begin position="567"/>
        <end position="862"/>
    </location>
</feature>
<keyword evidence="7" id="KW-0381">Hypersensitive response</keyword>
<dbReference type="SUPFAM" id="SSF52058">
    <property type="entry name" value="L domain-like"/>
    <property type="match status" value="1"/>
</dbReference>
<keyword evidence="10" id="KW-0611">Plant defense</keyword>
<keyword evidence="12" id="KW-0175">Coiled coil</keyword>
<evidence type="ECO:0000256" key="13">
    <source>
        <dbReference type="ARBA" id="ARBA00023136"/>
    </source>
</evidence>
<keyword evidence="13" id="KW-0472">Membrane</keyword>
<evidence type="ECO:0000256" key="6">
    <source>
        <dbReference type="ARBA" id="ARBA00022614"/>
    </source>
</evidence>
<dbReference type="Pfam" id="PF00931">
    <property type="entry name" value="NB-ARC"/>
    <property type="match status" value="1"/>
</dbReference>
<feature type="domain" description="NB-ARC" evidence="14">
    <location>
        <begin position="160"/>
        <end position="341"/>
    </location>
</feature>
<accession>A0ABS8SXA5</accession>
<dbReference type="PRINTS" id="PR00364">
    <property type="entry name" value="DISEASERSIST"/>
</dbReference>
<dbReference type="EMBL" id="JACEIK010000890">
    <property type="protein sequence ID" value="MCD7463476.1"/>
    <property type="molecule type" value="Genomic_DNA"/>
</dbReference>
<dbReference type="Proteomes" id="UP000823775">
    <property type="component" value="Unassembled WGS sequence"/>
</dbReference>
<dbReference type="InterPro" id="IPR042197">
    <property type="entry name" value="Apaf_helical"/>
</dbReference>
<dbReference type="Gene3D" id="1.10.10.10">
    <property type="entry name" value="Winged helix-like DNA-binding domain superfamily/Winged helix DNA-binding domain"/>
    <property type="match status" value="1"/>
</dbReference>
<dbReference type="InterPro" id="IPR036388">
    <property type="entry name" value="WH-like_DNA-bd_sf"/>
</dbReference>
<dbReference type="SUPFAM" id="SSF52540">
    <property type="entry name" value="P-loop containing nucleoside triphosphate hydrolases"/>
    <property type="match status" value="1"/>
</dbReference>
<comment type="subcellular location">
    <subcellularLocation>
        <location evidence="3">Cytoplasm</location>
    </subcellularLocation>
    <subcellularLocation>
        <location evidence="2">Membrane</location>
        <topology evidence="2">Peripheral membrane protein</topology>
    </subcellularLocation>
</comment>
<evidence type="ECO:0000313" key="18">
    <source>
        <dbReference type="Proteomes" id="UP000823775"/>
    </source>
</evidence>
<reference evidence="17 18" key="1">
    <citation type="journal article" date="2021" name="BMC Genomics">
        <title>Datura genome reveals duplications of psychoactive alkaloid biosynthetic genes and high mutation rate following tissue culture.</title>
        <authorList>
            <person name="Rajewski A."/>
            <person name="Carter-House D."/>
            <person name="Stajich J."/>
            <person name="Litt A."/>
        </authorList>
    </citation>
    <scope>NUCLEOTIDE SEQUENCE [LARGE SCALE GENOMIC DNA]</scope>
    <source>
        <strain evidence="17">AR-01</strain>
    </source>
</reference>
<dbReference type="Pfam" id="PF23598">
    <property type="entry name" value="LRR_14"/>
    <property type="match status" value="1"/>
</dbReference>
<proteinExistence type="inferred from homology"/>
<keyword evidence="8" id="KW-0677">Repeat</keyword>
<protein>
    <recommendedName>
        <fullName evidence="19">NB-ARC domain-containing protein</fullName>
    </recommendedName>
</protein>
<keyword evidence="11" id="KW-0067">ATP-binding</keyword>
<dbReference type="PANTHER" id="PTHR23155:SF1152">
    <property type="entry name" value="AAA+ ATPASE DOMAIN-CONTAINING PROTEIN"/>
    <property type="match status" value="1"/>
</dbReference>
<dbReference type="InterPro" id="IPR002182">
    <property type="entry name" value="NB-ARC"/>
</dbReference>
<feature type="domain" description="Disease resistance protein winged helix" evidence="15">
    <location>
        <begin position="426"/>
        <end position="495"/>
    </location>
</feature>
<keyword evidence="5" id="KW-0963">Cytoplasm</keyword>
<sequence length="939" mass="107490">MAYTAVISLLQTLEQLQQRNPLLIQGQTVQVIESLRDTAEYFRKVLEETSKIKVDPEKMKSLEGKIRAAANEVEDIVELNICQIKGLTWIIGVARKVLLKNLLPAMEKIEATRIEVLQIVADFSRSDTDDETQTGDSLIGSSSRSNVMPNLGDATVGLDDDLTMIIERLTGPPSALDIVTISGMGGIGKTTLATQAYDHLAIRYRFDTRAWVTISHEFQIRDVLLACLHCISLTCHMSEDQLIKQTDNIYDKSDDQLAVLLKRKLKFRRYLVVVDDIWSMDTWDIMTRIFPDDNNGSRILLTTRQKEVAMYANPDSPPHEMNLLTLYESWKLLRDKVFGAEHLHIPKLEDIGKQIAEKCQGLPLTILVIAGHLSNIARTLESWEDVSNTISAIVASDPDKCLGVLGLSYNNLPNQLKPCFLSMGAFPKDFEVDAWRLIQLWIAEGLIRTGRLKSLEEVAKDYLEDLITRNLIMVRRRRWNGEIKACGMHDLLRDFCLREAEMTKFMHVMRTDPQVPTLETRKHDVRRFSFHTKTYSNDCFKLSPVLSRSFYFFGEFMVSPSLSPKFDLLSRFKLLRVLDIFHHKFSSFPIEMTKLIHLRYLAVASEGNLPASISELQNLQTLIYRQLKMHEKTAILPGKIWTITNLRHIHLEKSSYLSSPKSITRISRKKMDPALEMSNLEEFSTLCFSSCTSEVFTGLPNLRRLNIRETPSESIRKYMGECLIDMSTLGKLEALKCFYIPQSKHSHPNSIKRFVFPTSLKRLNLSGSRFPWEDISSLVNLPNLEELKLKSNACHSEVWRLSDEEKFKKLKFLLISGTNLKHWYVSSDNFPHLQRVVLKNCIYLEKIPEDLGEVCTLESIELHDCSTSAEESARGIKEEQENLGNDILKFHINKTLIQKTRDSSPIFEIKRKFDEQATKLSGMWDELLDNIFGSSSTAQ</sequence>
<evidence type="ECO:0000256" key="7">
    <source>
        <dbReference type="ARBA" id="ARBA00022667"/>
    </source>
</evidence>
<name>A0ABS8SXA5_DATST</name>